<accession>A0A8H6XUY7</accession>
<feature type="transmembrane region" description="Helical" evidence="1">
    <location>
        <begin position="186"/>
        <end position="204"/>
    </location>
</feature>
<feature type="transmembrane region" description="Helical" evidence="1">
    <location>
        <begin position="404"/>
        <end position="424"/>
    </location>
</feature>
<keyword evidence="1" id="KW-0812">Transmembrane</keyword>
<dbReference type="PANTHER" id="PTHR35043:SF7">
    <property type="entry name" value="TRANSCRIPTION FACTOR DOMAIN-CONTAINING PROTEIN"/>
    <property type="match status" value="1"/>
</dbReference>
<dbReference type="PANTHER" id="PTHR35043">
    <property type="entry name" value="TRANSCRIPTION FACTOR DOMAIN-CONTAINING PROTEIN"/>
    <property type="match status" value="1"/>
</dbReference>
<dbReference type="AlphaFoldDB" id="A0A8H6XUY7"/>
<feature type="transmembrane region" description="Helical" evidence="1">
    <location>
        <begin position="362"/>
        <end position="384"/>
    </location>
</feature>
<dbReference type="EMBL" id="JACAZH010000018">
    <property type="protein sequence ID" value="KAF7346852.1"/>
    <property type="molecule type" value="Genomic_DNA"/>
</dbReference>
<sequence length="444" mass="48901">MLFAVLFSRILRDSISTSDACDASIQNCRQLSDIVTSCLTTIFAATWVSVHPNVPPPQDGILKSTLRRLGMMFIAVIAPELIVFFAARQLHAALDFSKNCSVSLTHGFFLSMGGFVSQDGRRPITTMAQLRAEPGYRYNIRETPRDDILDKSKNDALAKGVAILQGLWFIVQIVARFTQNLPVTQLEVTTLAFAVVNLLTWVLWWHKPLDVQRPILISSELDLLPRIKRHGNLLDEMNMVPLFGPDDGQHSEARPLMQSSAEGNDISTPTLAGAPVVSLGLALPRAGRRRLHFFLVDAFFWGAVHGSYPHYQPRSSTAVPAFWASPVEPGNTGFAGILTGVAFGVIHCIAWNAAFPSSVERILWRTSATAVAGIPSLIFILHGLGALFCGGHTHDHVPVEVRVLQVALYSVLRVILIVLPFTALRAVDPGWLIEVDWTIHILHF</sequence>
<organism evidence="2 3">
    <name type="scientific">Mycena sanguinolenta</name>
    <dbReference type="NCBI Taxonomy" id="230812"/>
    <lineage>
        <taxon>Eukaryota</taxon>
        <taxon>Fungi</taxon>
        <taxon>Dikarya</taxon>
        <taxon>Basidiomycota</taxon>
        <taxon>Agaricomycotina</taxon>
        <taxon>Agaricomycetes</taxon>
        <taxon>Agaricomycetidae</taxon>
        <taxon>Agaricales</taxon>
        <taxon>Marasmiineae</taxon>
        <taxon>Mycenaceae</taxon>
        <taxon>Mycena</taxon>
    </lineage>
</organism>
<evidence type="ECO:0000256" key="1">
    <source>
        <dbReference type="SAM" id="Phobius"/>
    </source>
</evidence>
<feature type="transmembrane region" description="Helical" evidence="1">
    <location>
        <begin position="69"/>
        <end position="87"/>
    </location>
</feature>
<dbReference type="OrthoDB" id="9451547at2759"/>
<reference evidence="2" key="1">
    <citation type="submission" date="2020-05" db="EMBL/GenBank/DDBJ databases">
        <title>Mycena genomes resolve the evolution of fungal bioluminescence.</title>
        <authorList>
            <person name="Tsai I.J."/>
        </authorList>
    </citation>
    <scope>NUCLEOTIDE SEQUENCE</scope>
    <source>
        <strain evidence="2">160909Yilan</strain>
    </source>
</reference>
<feature type="transmembrane region" description="Helical" evidence="1">
    <location>
        <begin position="156"/>
        <end position="174"/>
    </location>
</feature>
<keyword evidence="3" id="KW-1185">Reference proteome</keyword>
<evidence type="ECO:0000313" key="3">
    <source>
        <dbReference type="Proteomes" id="UP000623467"/>
    </source>
</evidence>
<comment type="caution">
    <text evidence="2">The sequence shown here is derived from an EMBL/GenBank/DDBJ whole genome shotgun (WGS) entry which is preliminary data.</text>
</comment>
<protein>
    <submittedName>
        <fullName evidence="2">Uncharacterized protein</fullName>
    </submittedName>
</protein>
<feature type="transmembrane region" description="Helical" evidence="1">
    <location>
        <begin position="291"/>
        <end position="311"/>
    </location>
</feature>
<evidence type="ECO:0000313" key="2">
    <source>
        <dbReference type="EMBL" id="KAF7346852.1"/>
    </source>
</evidence>
<keyword evidence="1" id="KW-1133">Transmembrane helix</keyword>
<proteinExistence type="predicted"/>
<name>A0A8H6XUY7_9AGAR</name>
<dbReference type="Proteomes" id="UP000623467">
    <property type="component" value="Unassembled WGS sequence"/>
</dbReference>
<feature type="transmembrane region" description="Helical" evidence="1">
    <location>
        <begin position="331"/>
        <end position="350"/>
    </location>
</feature>
<keyword evidence="1" id="KW-0472">Membrane</keyword>
<gene>
    <name evidence="2" type="ORF">MSAN_01824500</name>
</gene>